<feature type="compositionally biased region" description="Basic and acidic residues" evidence="1">
    <location>
        <begin position="77"/>
        <end position="88"/>
    </location>
</feature>
<sequence>MLGDPEPSLEPRQNYRGKKSAPRPQRARRGRPRSCRRLPSTRRTVRDLPLTALLSPEQITPVRARSDRFRPRGSTRRAPEGTPRRPDSHPGPPKPKTETVLGVDHVRLLLRLRFQRRLKAGCLLYMCAIGSSVQSLLFGALGVGF</sequence>
<keyword evidence="2" id="KW-1133">Transmembrane helix</keyword>
<feature type="transmembrane region" description="Helical" evidence="2">
    <location>
        <begin position="122"/>
        <end position="143"/>
    </location>
</feature>
<dbReference type="Proteomes" id="UP001066276">
    <property type="component" value="Chromosome 12"/>
</dbReference>
<evidence type="ECO:0000256" key="2">
    <source>
        <dbReference type="SAM" id="Phobius"/>
    </source>
</evidence>
<feature type="region of interest" description="Disordered" evidence="1">
    <location>
        <begin position="1"/>
        <end position="98"/>
    </location>
</feature>
<proteinExistence type="predicted"/>
<keyword evidence="2" id="KW-0812">Transmembrane</keyword>
<reference evidence="3" key="1">
    <citation type="journal article" date="2022" name="bioRxiv">
        <title>Sequencing and chromosome-scale assembly of the giantPleurodeles waltlgenome.</title>
        <authorList>
            <person name="Brown T."/>
            <person name="Elewa A."/>
            <person name="Iarovenko S."/>
            <person name="Subramanian E."/>
            <person name="Araus A.J."/>
            <person name="Petzold A."/>
            <person name="Susuki M."/>
            <person name="Suzuki K.-i.T."/>
            <person name="Hayashi T."/>
            <person name="Toyoda A."/>
            <person name="Oliveira C."/>
            <person name="Osipova E."/>
            <person name="Leigh N.D."/>
            <person name="Simon A."/>
            <person name="Yun M.H."/>
        </authorList>
    </citation>
    <scope>NUCLEOTIDE SEQUENCE</scope>
    <source>
        <strain evidence="3">20211129_DDA</strain>
        <tissue evidence="3">Liver</tissue>
    </source>
</reference>
<name>A0AAV7KXE2_PLEWA</name>
<dbReference type="AlphaFoldDB" id="A0AAV7KXE2"/>
<organism evidence="3 4">
    <name type="scientific">Pleurodeles waltl</name>
    <name type="common">Iberian ribbed newt</name>
    <dbReference type="NCBI Taxonomy" id="8319"/>
    <lineage>
        <taxon>Eukaryota</taxon>
        <taxon>Metazoa</taxon>
        <taxon>Chordata</taxon>
        <taxon>Craniata</taxon>
        <taxon>Vertebrata</taxon>
        <taxon>Euteleostomi</taxon>
        <taxon>Amphibia</taxon>
        <taxon>Batrachia</taxon>
        <taxon>Caudata</taxon>
        <taxon>Salamandroidea</taxon>
        <taxon>Salamandridae</taxon>
        <taxon>Pleurodelinae</taxon>
        <taxon>Pleurodeles</taxon>
    </lineage>
</organism>
<accession>A0AAV7KXE2</accession>
<gene>
    <name evidence="3" type="ORF">NDU88_003019</name>
</gene>
<protein>
    <submittedName>
        <fullName evidence="3">Uncharacterized protein</fullName>
    </submittedName>
</protein>
<evidence type="ECO:0000313" key="3">
    <source>
        <dbReference type="EMBL" id="KAJ1082855.1"/>
    </source>
</evidence>
<dbReference type="EMBL" id="JANPWB010000016">
    <property type="protein sequence ID" value="KAJ1082855.1"/>
    <property type="molecule type" value="Genomic_DNA"/>
</dbReference>
<feature type="compositionally biased region" description="Basic residues" evidence="1">
    <location>
        <begin position="15"/>
        <end position="40"/>
    </location>
</feature>
<evidence type="ECO:0000256" key="1">
    <source>
        <dbReference type="SAM" id="MobiDB-lite"/>
    </source>
</evidence>
<evidence type="ECO:0000313" key="4">
    <source>
        <dbReference type="Proteomes" id="UP001066276"/>
    </source>
</evidence>
<comment type="caution">
    <text evidence="3">The sequence shown here is derived from an EMBL/GenBank/DDBJ whole genome shotgun (WGS) entry which is preliminary data.</text>
</comment>
<keyword evidence="4" id="KW-1185">Reference proteome</keyword>
<keyword evidence="2" id="KW-0472">Membrane</keyword>